<evidence type="ECO:0000313" key="3">
    <source>
        <dbReference type="Proteomes" id="UP000253676"/>
    </source>
</evidence>
<accession>A0A366B013</accession>
<dbReference type="RefSeq" id="WP_113634891.1">
    <property type="nucleotide sequence ID" value="NZ_QNUX01000006.1"/>
</dbReference>
<reference evidence="2 3" key="1">
    <citation type="submission" date="2018-07" db="EMBL/GenBank/DDBJ databases">
        <title>Complete genome sequence of Flavobacterium psychrolimnae LMG 22018.</title>
        <authorList>
            <person name="Kim D.-U."/>
        </authorList>
    </citation>
    <scope>NUCLEOTIDE SEQUENCE [LARGE SCALE GENOMIC DNA]</scope>
    <source>
        <strain evidence="2 3">LMG 22018</strain>
    </source>
</reference>
<keyword evidence="1" id="KW-1133">Transmembrane helix</keyword>
<dbReference type="Proteomes" id="UP000253676">
    <property type="component" value="Unassembled WGS sequence"/>
</dbReference>
<keyword evidence="1" id="KW-0812">Transmembrane</keyword>
<keyword evidence="3" id="KW-1185">Reference proteome</keyword>
<keyword evidence="1" id="KW-0472">Membrane</keyword>
<comment type="caution">
    <text evidence="2">The sequence shown here is derived from an EMBL/GenBank/DDBJ whole genome shotgun (WGS) entry which is preliminary data.</text>
</comment>
<evidence type="ECO:0000256" key="1">
    <source>
        <dbReference type="SAM" id="Phobius"/>
    </source>
</evidence>
<dbReference type="EMBL" id="QNUX01000006">
    <property type="protein sequence ID" value="RBN50459.1"/>
    <property type="molecule type" value="Genomic_DNA"/>
</dbReference>
<sequence length="189" mass="21866">MDENVLHLKAKTLSILPFGIMYMISLPLLGILLAQTGIQNNLLIYILAFTITMLSAIILFRLFSGTLLLELRNETIKMDWIKKPIYSSIKSQTINLNDINHWKHQEGKGVNRLKIYLKNYKKICIELDNISNSTKNHEMANTLKNFLIAKEIKKLFSISILLETKKPVEHVTQVFNQLRLLNLTYPKIN</sequence>
<name>A0A366B013_9FLAO</name>
<dbReference type="AlphaFoldDB" id="A0A366B013"/>
<feature type="transmembrane region" description="Helical" evidence="1">
    <location>
        <begin position="42"/>
        <end position="63"/>
    </location>
</feature>
<feature type="transmembrane region" description="Helical" evidence="1">
    <location>
        <begin position="12"/>
        <end position="36"/>
    </location>
</feature>
<evidence type="ECO:0000313" key="2">
    <source>
        <dbReference type="EMBL" id="RBN50459.1"/>
    </source>
</evidence>
<dbReference type="OrthoDB" id="1358423at2"/>
<gene>
    <name evidence="2" type="ORF">DR980_08220</name>
</gene>
<protein>
    <submittedName>
        <fullName evidence="2">Uncharacterized protein</fullName>
    </submittedName>
</protein>
<proteinExistence type="predicted"/>
<organism evidence="2 3">
    <name type="scientific">Flavobacterium psychrolimnae</name>
    <dbReference type="NCBI Taxonomy" id="249351"/>
    <lineage>
        <taxon>Bacteria</taxon>
        <taxon>Pseudomonadati</taxon>
        <taxon>Bacteroidota</taxon>
        <taxon>Flavobacteriia</taxon>
        <taxon>Flavobacteriales</taxon>
        <taxon>Flavobacteriaceae</taxon>
        <taxon>Flavobacterium</taxon>
    </lineage>
</organism>